<dbReference type="GO" id="GO:0005524">
    <property type="term" value="F:ATP binding"/>
    <property type="evidence" value="ECO:0007669"/>
    <property type="project" value="UniProtKB-KW"/>
</dbReference>
<evidence type="ECO:0000256" key="15">
    <source>
        <dbReference type="ARBA" id="ARBA00022840"/>
    </source>
</evidence>
<dbReference type="InterPro" id="IPR050588">
    <property type="entry name" value="WNK_Ser-Thr_kinase"/>
</dbReference>
<keyword evidence="18 24" id="KW-0238">DNA-binding</keyword>
<dbReference type="SMART" id="SM00220">
    <property type="entry name" value="S_TKc"/>
    <property type="match status" value="1"/>
</dbReference>
<evidence type="ECO:0000256" key="10">
    <source>
        <dbReference type="ARBA" id="ARBA00022723"/>
    </source>
</evidence>
<dbReference type="InterPro" id="IPR011009">
    <property type="entry name" value="Kinase-like_dom_sf"/>
</dbReference>
<dbReference type="Pfam" id="PF12202">
    <property type="entry name" value="OSR1_C"/>
    <property type="match status" value="1"/>
</dbReference>
<dbReference type="SUPFAM" id="SSF56112">
    <property type="entry name" value="Protein kinase-like (PK-like)"/>
    <property type="match status" value="1"/>
</dbReference>
<dbReference type="SUPFAM" id="SSF46785">
    <property type="entry name" value="Winged helix' DNA-binding domain"/>
    <property type="match status" value="1"/>
</dbReference>
<keyword evidence="15" id="KW-0067">ATP-binding</keyword>
<evidence type="ECO:0000256" key="5">
    <source>
        <dbReference type="ARBA" id="ARBA00022473"/>
    </source>
</evidence>
<dbReference type="FunFam" id="1.10.510.10:FF:000006">
    <property type="entry name" value="Serine/threonine-protein kinase WNK1 isoform 2"/>
    <property type="match status" value="1"/>
</dbReference>
<feature type="compositionally biased region" description="Low complexity" evidence="25">
    <location>
        <begin position="642"/>
        <end position="651"/>
    </location>
</feature>
<keyword evidence="10" id="KW-0479">Metal-binding</keyword>
<dbReference type="GO" id="GO:0043565">
    <property type="term" value="F:sequence-specific DNA binding"/>
    <property type="evidence" value="ECO:0007669"/>
    <property type="project" value="InterPro"/>
</dbReference>
<feature type="DNA-binding region" description="Fork-head" evidence="24">
    <location>
        <begin position="926"/>
        <end position="999"/>
    </location>
</feature>
<accession>A0A224YQV7</accession>
<dbReference type="Gene3D" id="3.30.200.20">
    <property type="entry name" value="Phosphorylase Kinase, domain 1"/>
    <property type="match status" value="1"/>
</dbReference>
<feature type="compositionally biased region" description="Polar residues" evidence="25">
    <location>
        <begin position="688"/>
        <end position="703"/>
    </location>
</feature>
<dbReference type="FunFam" id="1.20.5.340:FF:000005">
    <property type="entry name" value="Forkhead box P1, isoform CRA_f"/>
    <property type="match status" value="1"/>
</dbReference>
<dbReference type="GO" id="GO:0005634">
    <property type="term" value="C:nucleus"/>
    <property type="evidence" value="ECO:0007669"/>
    <property type="project" value="UniProtKB-SubCell"/>
</dbReference>
<keyword evidence="8 28" id="KW-0723">Serine/threonine-protein kinase</keyword>
<dbReference type="PRINTS" id="PR00053">
    <property type="entry name" value="FORKHEAD"/>
</dbReference>
<evidence type="ECO:0000256" key="19">
    <source>
        <dbReference type="ARBA" id="ARBA00023163"/>
    </source>
</evidence>
<evidence type="ECO:0000256" key="11">
    <source>
        <dbReference type="ARBA" id="ARBA00022741"/>
    </source>
</evidence>
<dbReference type="InterPro" id="IPR030456">
    <property type="entry name" value="TF_fork_head_CS_2"/>
</dbReference>
<evidence type="ECO:0000256" key="18">
    <source>
        <dbReference type="ARBA" id="ARBA00023125"/>
    </source>
</evidence>
<dbReference type="SMART" id="SM00339">
    <property type="entry name" value="FH"/>
    <property type="match status" value="1"/>
</dbReference>
<comment type="cofactor">
    <cofactor evidence="1">
        <name>Mg(2+)</name>
        <dbReference type="ChEBI" id="CHEBI:18420"/>
    </cofactor>
</comment>
<dbReference type="GO" id="GO:0004674">
    <property type="term" value="F:protein serine/threonine kinase activity"/>
    <property type="evidence" value="ECO:0007669"/>
    <property type="project" value="UniProtKB-KW"/>
</dbReference>
<feature type="region of interest" description="Disordered" evidence="25">
    <location>
        <begin position="642"/>
        <end position="716"/>
    </location>
</feature>
<dbReference type="Gene3D" id="1.10.10.10">
    <property type="entry name" value="Winged helix-like DNA-binding domain superfamily/Winged helix DNA-binding domain"/>
    <property type="match status" value="1"/>
</dbReference>
<dbReference type="PROSITE" id="PS50011">
    <property type="entry name" value="PROTEIN_KINASE_DOM"/>
    <property type="match status" value="1"/>
</dbReference>
<evidence type="ECO:0000256" key="6">
    <source>
        <dbReference type="ARBA" id="ARBA00022490"/>
    </source>
</evidence>
<evidence type="ECO:0000256" key="17">
    <source>
        <dbReference type="ARBA" id="ARBA00023054"/>
    </source>
</evidence>
<evidence type="ECO:0000256" key="9">
    <source>
        <dbReference type="ARBA" id="ARBA00022679"/>
    </source>
</evidence>
<evidence type="ECO:0000256" key="14">
    <source>
        <dbReference type="ARBA" id="ARBA00022833"/>
    </source>
</evidence>
<evidence type="ECO:0000256" key="23">
    <source>
        <dbReference type="ARBA" id="ARBA00061662"/>
    </source>
</evidence>
<feature type="region of interest" description="Disordered" evidence="25">
    <location>
        <begin position="1139"/>
        <end position="1230"/>
    </location>
</feature>
<evidence type="ECO:0000256" key="16">
    <source>
        <dbReference type="ARBA" id="ARBA00023015"/>
    </source>
</evidence>
<evidence type="ECO:0000256" key="2">
    <source>
        <dbReference type="ARBA" id="ARBA00004123"/>
    </source>
</evidence>
<keyword evidence="7" id="KW-0678">Repressor</keyword>
<dbReference type="GO" id="GO:0140693">
    <property type="term" value="F:molecular condensate scaffold activity"/>
    <property type="evidence" value="ECO:0007669"/>
    <property type="project" value="UniProtKB-ARBA"/>
</dbReference>
<dbReference type="InterPro" id="IPR024678">
    <property type="entry name" value="Kinase_OSR1/WNK_CCT"/>
</dbReference>
<evidence type="ECO:0000256" key="22">
    <source>
        <dbReference type="ARBA" id="ARBA00048679"/>
    </source>
</evidence>
<dbReference type="GO" id="GO:0071474">
    <property type="term" value="P:cellular hyperosmotic response"/>
    <property type="evidence" value="ECO:0007669"/>
    <property type="project" value="UniProtKB-ARBA"/>
</dbReference>
<reference evidence="28" key="1">
    <citation type="journal article" date="2017" name="Parasit. Vectors">
        <title>Sialotranscriptomics of Rhipicephalus zambeziensis reveals intricate expression profiles of secretory proteins and suggests tight temporal transcriptional regulation during blood-feeding.</title>
        <authorList>
            <person name="de Castro M.H."/>
            <person name="de Klerk D."/>
            <person name="Pienaar R."/>
            <person name="Rees D.J.G."/>
            <person name="Mans B.J."/>
        </authorList>
    </citation>
    <scope>NUCLEOTIDE SEQUENCE</scope>
    <source>
        <tissue evidence="28">Salivary glands</tissue>
    </source>
</reference>
<dbReference type="PROSITE" id="PS50039">
    <property type="entry name" value="FORK_HEAD_3"/>
    <property type="match status" value="1"/>
</dbReference>
<dbReference type="AlphaFoldDB" id="A0A224YQV7"/>
<feature type="domain" description="Protein kinase" evidence="26">
    <location>
        <begin position="162"/>
        <end position="419"/>
    </location>
</feature>
<dbReference type="GO" id="GO:0006884">
    <property type="term" value="P:cell volume homeostasis"/>
    <property type="evidence" value="ECO:0007669"/>
    <property type="project" value="UniProtKB-ARBA"/>
</dbReference>
<keyword evidence="13 28" id="KW-0418">Kinase</keyword>
<dbReference type="Pfam" id="PF16159">
    <property type="entry name" value="FOXP-CC"/>
    <property type="match status" value="1"/>
</dbReference>
<keyword evidence="20 24" id="KW-0539">Nucleus</keyword>
<organism evidence="28">
    <name type="scientific">Rhipicephalus zambeziensis</name>
    <dbReference type="NCBI Taxonomy" id="60191"/>
    <lineage>
        <taxon>Eukaryota</taxon>
        <taxon>Metazoa</taxon>
        <taxon>Ecdysozoa</taxon>
        <taxon>Arthropoda</taxon>
        <taxon>Chelicerata</taxon>
        <taxon>Arachnida</taxon>
        <taxon>Acari</taxon>
        <taxon>Parasitiformes</taxon>
        <taxon>Ixodida</taxon>
        <taxon>Ixodoidea</taxon>
        <taxon>Ixodidae</taxon>
        <taxon>Rhipicephalinae</taxon>
        <taxon>Rhipicephalus</taxon>
        <taxon>Rhipicephalus</taxon>
    </lineage>
</organism>
<dbReference type="GO" id="GO:0003700">
    <property type="term" value="F:DNA-binding transcription factor activity"/>
    <property type="evidence" value="ECO:0007669"/>
    <property type="project" value="InterPro"/>
</dbReference>
<evidence type="ECO:0000256" key="12">
    <source>
        <dbReference type="ARBA" id="ARBA00022771"/>
    </source>
</evidence>
<dbReference type="InterPro" id="IPR047412">
    <property type="entry name" value="FH_FOXP1_P2"/>
</dbReference>
<dbReference type="Gene3D" id="1.10.510.10">
    <property type="entry name" value="Transferase(Phosphotransferase) domain 1"/>
    <property type="match status" value="1"/>
</dbReference>
<name>A0A224YQV7_9ACAR</name>
<comment type="subcellular location">
    <subcellularLocation>
        <location evidence="3">Cytoplasm</location>
    </subcellularLocation>
    <subcellularLocation>
        <location evidence="2 24">Nucleus</location>
    </subcellularLocation>
</comment>
<keyword evidence="5" id="KW-0217">Developmental protein</keyword>
<keyword evidence="16" id="KW-0805">Transcription regulation</keyword>
<evidence type="ECO:0000256" key="24">
    <source>
        <dbReference type="PROSITE-ProRule" id="PRU00089"/>
    </source>
</evidence>
<feature type="domain" description="Fork-head" evidence="27">
    <location>
        <begin position="926"/>
        <end position="999"/>
    </location>
</feature>
<dbReference type="EC" id="2.7.11.1" evidence="4"/>
<dbReference type="InterPro" id="IPR036390">
    <property type="entry name" value="WH_DNA-bd_sf"/>
</dbReference>
<dbReference type="PROSITE" id="PS00108">
    <property type="entry name" value="PROTEIN_KINASE_ST"/>
    <property type="match status" value="1"/>
</dbReference>
<evidence type="ECO:0000256" key="3">
    <source>
        <dbReference type="ARBA" id="ARBA00004496"/>
    </source>
</evidence>
<feature type="region of interest" description="Disordered" evidence="25">
    <location>
        <begin position="545"/>
        <end position="566"/>
    </location>
</feature>
<feature type="region of interest" description="Disordered" evidence="25">
    <location>
        <begin position="610"/>
        <end position="629"/>
    </location>
</feature>
<dbReference type="PANTHER" id="PTHR13902">
    <property type="entry name" value="SERINE/THREONINE-PROTEIN KINASE WNK WITH NO LYSINE -RELATED"/>
    <property type="match status" value="1"/>
</dbReference>
<keyword evidence="9" id="KW-0808">Transferase</keyword>
<feature type="compositionally biased region" description="Polar residues" evidence="25">
    <location>
        <begin position="1213"/>
        <end position="1230"/>
    </location>
</feature>
<dbReference type="InterPro" id="IPR000719">
    <property type="entry name" value="Prot_kinase_dom"/>
</dbReference>
<dbReference type="InterPro" id="IPR036388">
    <property type="entry name" value="WH-like_DNA-bd_sf"/>
</dbReference>
<sequence>MLRGNRQPKEQPDECGEPSRRPCKARQQPPPPPSVRQPAARRRTPPDGGPSRRPAASSTRARPEPAVAARGFRYVTVQQRRTAPRRAGELEDTAVVDSSSAAVDDERRDGAPLVMVRDGDDTLVLESRPEDGAALEKAASAIVVSADEDVQARDTSPDGRFLKFEEEIGRGSFKTVYKGLDTATGVAVAWCELQERLNKSERQRFREEAEMLKGLQHPNIVRFYDYWEVNTAKRKFLVLITELMTSGTLKTYLRRFKKINMKVLKSWCRQILKGLHFLHSRPPPIIHRDLKCDNIFITGTTGSVKIGDLGLATLKNRSFAKSVIGTPEFMAPEMYEEHYDESVDVYAFGMCMLEMATSEYPYSECSGPAQIYKKVTTGVRPQCFDKVESAELRDIIGQCIRLKKEERPTVKELLQLDFFQEDMGLKVEFVNREESLAGGADKVELRLRVLDPKKRKDKHRENEAIQFEFHVENDNPDEIAKAMALTGIIMEEDARIVAMLIRNQIAALVRDRQHLQGPPAATTLATQATAPQVGAVQSPQQLMAEVHSEAADTNEQGAAQQPPVHTVPPLSIAESALSAEGSPEDTLHAPPVDSAHRTVPLQSAFVAPVAASTAGQQPPTQQQPQYASVAAAVPVTSHTSAASQATTQVSAGPPVQPPSGVVTDTQLQQQQQQQHSASMGSLCHGPNETGSASSSPSTFQQQLGKEERSSGASGANSGHALYGHGVCKWPGCDAECEDYQAFVKHLNTEHQLDDRSTAQARVQMQVVSQLELQLDKERDRLQSMMAHLHMKPPNGSPSGSGNKDSPFASCSPPSSSVCLQLLSSTPKPATSSPQALLPISPSPPPLAMSSPLMTSRLLGLPSSTQAPGSGPIRRRLSDKGVSPLSGMEIASLPDSPIRRRVAERANLDITEEIQRNREFYKSADVRPPFTYASLIRQAIIESPDKQLTLNEIYNWFQNTFCYFRRNAATWKNAVRHNLSLHKCFMRVENVKGAVWTVDEIEFYKRRPQRLQDRIAGGLPVPSQQVGQRSVRSPNLQQSPGLYGESLNASLQAALAESNLSFLSAAISGTAVSTAASIAGGVVMPGARPPSAGNGPLSSPVVSSGGLLPAAPQLHGDAAAAERFVAGMLGQGLAGERLTSNGVHIKQEPVVEEPSSDLEEPMEATPDQLVTGSVLEDDLGSDEAPRPSDGMDAAIGGRDSATEREDNEEAEDLSLSSSTTTPCETPVSNST</sequence>
<dbReference type="CDD" id="cd13983">
    <property type="entry name" value="STKc_WNK"/>
    <property type="match status" value="1"/>
</dbReference>
<feature type="region of interest" description="Disordered" evidence="25">
    <location>
        <begin position="788"/>
        <end position="809"/>
    </location>
</feature>
<feature type="compositionally biased region" description="Low complexity" evidence="25">
    <location>
        <begin position="51"/>
        <end position="66"/>
    </location>
</feature>
<dbReference type="InterPro" id="IPR032354">
    <property type="entry name" value="FOXP-CC"/>
</dbReference>
<comment type="similarity">
    <text evidence="23">Belongs to the protein kinase superfamily. Ser/Thr protein kinase family. WNK subfamily.</text>
</comment>
<dbReference type="Pfam" id="PF00250">
    <property type="entry name" value="Forkhead"/>
    <property type="match status" value="1"/>
</dbReference>
<dbReference type="PROSITE" id="PS00658">
    <property type="entry name" value="FORK_HEAD_2"/>
    <property type="match status" value="1"/>
</dbReference>
<evidence type="ECO:0000256" key="8">
    <source>
        <dbReference type="ARBA" id="ARBA00022527"/>
    </source>
</evidence>
<dbReference type="FunFam" id="3.30.200.20:FF:001054">
    <property type="entry name" value="Serine/threonine-protein kinase WNK1"/>
    <property type="match status" value="1"/>
</dbReference>
<feature type="compositionally biased region" description="Basic and acidic residues" evidence="25">
    <location>
        <begin position="7"/>
        <end position="20"/>
    </location>
</feature>
<evidence type="ECO:0000259" key="26">
    <source>
        <dbReference type="PROSITE" id="PS50011"/>
    </source>
</evidence>
<dbReference type="EMBL" id="GFPF01005086">
    <property type="protein sequence ID" value="MAA16232.1"/>
    <property type="molecule type" value="Transcribed_RNA"/>
</dbReference>
<evidence type="ECO:0000256" key="21">
    <source>
        <dbReference type="ARBA" id="ARBA00047899"/>
    </source>
</evidence>
<evidence type="ECO:0000256" key="25">
    <source>
        <dbReference type="SAM" id="MobiDB-lite"/>
    </source>
</evidence>
<keyword evidence="6" id="KW-0963">Cytoplasm</keyword>
<feature type="compositionally biased region" description="Acidic residues" evidence="25">
    <location>
        <begin position="1149"/>
        <end position="1161"/>
    </location>
</feature>
<comment type="catalytic activity">
    <reaction evidence="22">
        <text>L-seryl-[protein] + ATP = O-phospho-L-seryl-[protein] + ADP + H(+)</text>
        <dbReference type="Rhea" id="RHEA:17989"/>
        <dbReference type="Rhea" id="RHEA-COMP:9863"/>
        <dbReference type="Rhea" id="RHEA-COMP:11604"/>
        <dbReference type="ChEBI" id="CHEBI:15378"/>
        <dbReference type="ChEBI" id="CHEBI:29999"/>
        <dbReference type="ChEBI" id="CHEBI:30616"/>
        <dbReference type="ChEBI" id="CHEBI:83421"/>
        <dbReference type="ChEBI" id="CHEBI:456216"/>
        <dbReference type="EC" id="2.7.11.1"/>
    </reaction>
</comment>
<protein>
    <recommendedName>
        <fullName evidence="4">non-specific serine/threonine protein kinase</fullName>
        <ecNumber evidence="4">2.7.11.1</ecNumber>
    </recommendedName>
</protein>
<feature type="compositionally biased region" description="Low complexity" evidence="25">
    <location>
        <begin position="616"/>
        <end position="625"/>
    </location>
</feature>
<dbReference type="FunFam" id="1.10.10.10:FF:000010">
    <property type="entry name" value="Forkhead box P2 isoform B"/>
    <property type="match status" value="1"/>
</dbReference>
<keyword evidence="12" id="KW-0863">Zinc-finger</keyword>
<dbReference type="GO" id="GO:0140694">
    <property type="term" value="P:membraneless organelle assembly"/>
    <property type="evidence" value="ECO:0007669"/>
    <property type="project" value="UniProtKB-ARBA"/>
</dbReference>
<keyword evidence="11" id="KW-0547">Nucleotide-binding</keyword>
<proteinExistence type="inferred from homology"/>
<keyword evidence="19" id="KW-0804">Transcription</keyword>
<keyword evidence="14" id="KW-0862">Zinc</keyword>
<dbReference type="GO" id="GO:0008270">
    <property type="term" value="F:zinc ion binding"/>
    <property type="evidence" value="ECO:0007669"/>
    <property type="project" value="UniProtKB-KW"/>
</dbReference>
<dbReference type="GO" id="GO:0005737">
    <property type="term" value="C:cytoplasm"/>
    <property type="evidence" value="ECO:0007669"/>
    <property type="project" value="UniProtKB-SubCell"/>
</dbReference>
<evidence type="ECO:0000256" key="1">
    <source>
        <dbReference type="ARBA" id="ARBA00001946"/>
    </source>
</evidence>
<keyword evidence="17" id="KW-0175">Coiled coil</keyword>
<dbReference type="CDD" id="cd20065">
    <property type="entry name" value="FH_FOXP2"/>
    <property type="match status" value="1"/>
</dbReference>
<evidence type="ECO:0000259" key="27">
    <source>
        <dbReference type="PROSITE" id="PS50039"/>
    </source>
</evidence>
<evidence type="ECO:0000256" key="7">
    <source>
        <dbReference type="ARBA" id="ARBA00022491"/>
    </source>
</evidence>
<evidence type="ECO:0000313" key="28">
    <source>
        <dbReference type="EMBL" id="MAA16232.1"/>
    </source>
</evidence>
<comment type="catalytic activity">
    <reaction evidence="21">
        <text>L-threonyl-[protein] + ATP = O-phospho-L-threonyl-[protein] + ADP + H(+)</text>
        <dbReference type="Rhea" id="RHEA:46608"/>
        <dbReference type="Rhea" id="RHEA-COMP:11060"/>
        <dbReference type="Rhea" id="RHEA-COMP:11605"/>
        <dbReference type="ChEBI" id="CHEBI:15378"/>
        <dbReference type="ChEBI" id="CHEBI:30013"/>
        <dbReference type="ChEBI" id="CHEBI:30616"/>
        <dbReference type="ChEBI" id="CHEBI:61977"/>
        <dbReference type="ChEBI" id="CHEBI:456216"/>
        <dbReference type="EC" id="2.7.11.1"/>
    </reaction>
</comment>
<dbReference type="Gene3D" id="3.10.20.90">
    <property type="entry name" value="Phosphatidylinositol 3-kinase Catalytic Subunit, Chain A, domain 1"/>
    <property type="match status" value="1"/>
</dbReference>
<dbReference type="Gene3D" id="1.20.5.340">
    <property type="match status" value="1"/>
</dbReference>
<dbReference type="Pfam" id="PF00069">
    <property type="entry name" value="Pkinase"/>
    <property type="match status" value="1"/>
</dbReference>
<feature type="region of interest" description="Disordered" evidence="25">
    <location>
        <begin position="823"/>
        <end position="880"/>
    </location>
</feature>
<evidence type="ECO:0000256" key="13">
    <source>
        <dbReference type="ARBA" id="ARBA00022777"/>
    </source>
</evidence>
<evidence type="ECO:0000256" key="4">
    <source>
        <dbReference type="ARBA" id="ARBA00012513"/>
    </source>
</evidence>
<feature type="region of interest" description="Disordered" evidence="25">
    <location>
        <begin position="1"/>
        <end position="106"/>
    </location>
</feature>
<dbReference type="InterPro" id="IPR001766">
    <property type="entry name" value="Fork_head_dom"/>
</dbReference>
<evidence type="ECO:0000256" key="20">
    <source>
        <dbReference type="ARBA" id="ARBA00023242"/>
    </source>
</evidence>
<dbReference type="InterPro" id="IPR008271">
    <property type="entry name" value="Ser/Thr_kinase_AS"/>
</dbReference>